<dbReference type="STRING" id="1005945.SAMN05216561_115109"/>
<organism evidence="2 3">
    <name type="scientific">Nocardioides psychrotolerans</name>
    <dbReference type="NCBI Taxonomy" id="1005945"/>
    <lineage>
        <taxon>Bacteria</taxon>
        <taxon>Bacillati</taxon>
        <taxon>Actinomycetota</taxon>
        <taxon>Actinomycetes</taxon>
        <taxon>Propionibacteriales</taxon>
        <taxon>Nocardioidaceae</taxon>
        <taxon>Nocardioides</taxon>
    </lineage>
</organism>
<feature type="transmembrane region" description="Helical" evidence="1">
    <location>
        <begin position="71"/>
        <end position="97"/>
    </location>
</feature>
<evidence type="ECO:0000313" key="2">
    <source>
        <dbReference type="EMBL" id="SFI96871.1"/>
    </source>
</evidence>
<gene>
    <name evidence="2" type="ORF">SAMN05216561_115109</name>
</gene>
<feature type="transmembrane region" description="Helical" evidence="1">
    <location>
        <begin position="37"/>
        <end position="59"/>
    </location>
</feature>
<dbReference type="EMBL" id="FOQG01000015">
    <property type="protein sequence ID" value="SFI96871.1"/>
    <property type="molecule type" value="Genomic_DNA"/>
</dbReference>
<dbReference type="Proteomes" id="UP000198649">
    <property type="component" value="Unassembled WGS sequence"/>
</dbReference>
<keyword evidence="1" id="KW-0472">Membrane</keyword>
<keyword evidence="3" id="KW-1185">Reference proteome</keyword>
<feature type="transmembrane region" description="Helical" evidence="1">
    <location>
        <begin position="118"/>
        <end position="138"/>
    </location>
</feature>
<dbReference type="RefSeq" id="WP_091115832.1">
    <property type="nucleotide sequence ID" value="NZ_BKAF01000023.1"/>
</dbReference>
<proteinExistence type="predicted"/>
<feature type="transmembrane region" description="Helical" evidence="1">
    <location>
        <begin position="6"/>
        <end position="25"/>
    </location>
</feature>
<sequence length="142" mass="14829">MSTEVIVYVLTALAALVIVLTRLRLGRDDGAAGRLHVGRLLLNVHTGSGATALVVWLVFLVAGGSLSDNTAGVVGIVALALWWVVVVAGLLILVRWLPSRGKHAASGTEDTWSEGPGLSVLAHVGMLVGVMVFTYFYAAPPT</sequence>
<keyword evidence="1" id="KW-1133">Transmembrane helix</keyword>
<accession>A0A1I3MIY0</accession>
<evidence type="ECO:0000256" key="1">
    <source>
        <dbReference type="SAM" id="Phobius"/>
    </source>
</evidence>
<name>A0A1I3MIY0_9ACTN</name>
<keyword evidence="1" id="KW-0812">Transmembrane</keyword>
<dbReference type="AlphaFoldDB" id="A0A1I3MIY0"/>
<reference evidence="2 3" key="1">
    <citation type="submission" date="2016-10" db="EMBL/GenBank/DDBJ databases">
        <authorList>
            <person name="de Groot N.N."/>
        </authorList>
    </citation>
    <scope>NUCLEOTIDE SEQUENCE [LARGE SCALE GENOMIC DNA]</scope>
    <source>
        <strain evidence="2 3">CGMCC 1.11156</strain>
    </source>
</reference>
<dbReference type="OrthoDB" id="4868296at2"/>
<evidence type="ECO:0000313" key="3">
    <source>
        <dbReference type="Proteomes" id="UP000198649"/>
    </source>
</evidence>
<protein>
    <submittedName>
        <fullName evidence="2">Uncharacterized protein</fullName>
    </submittedName>
</protein>